<evidence type="ECO:0000256" key="2">
    <source>
        <dbReference type="ARBA" id="ARBA00009810"/>
    </source>
</evidence>
<dbReference type="Gene3D" id="3.55.50.30">
    <property type="match status" value="1"/>
</dbReference>
<dbReference type="GO" id="GO:0015344">
    <property type="term" value="F:siderophore uptake transmembrane transporter activity"/>
    <property type="evidence" value="ECO:0007669"/>
    <property type="project" value="TreeGrafter"/>
</dbReference>
<dbReference type="InterPro" id="IPR000531">
    <property type="entry name" value="Beta-barrel_TonB"/>
</dbReference>
<accession>A0A6S6ZZI6</accession>
<dbReference type="InterPro" id="IPR037066">
    <property type="entry name" value="Plug_dom_sf"/>
</dbReference>
<evidence type="ECO:0000313" key="16">
    <source>
        <dbReference type="EMBL" id="CAB3702744.1"/>
    </source>
</evidence>
<dbReference type="GO" id="GO:0009279">
    <property type="term" value="C:cell outer membrane"/>
    <property type="evidence" value="ECO:0007669"/>
    <property type="project" value="UniProtKB-SubCell"/>
</dbReference>
<dbReference type="InterPro" id="IPR012910">
    <property type="entry name" value="Plug_dom"/>
</dbReference>
<keyword evidence="5" id="KW-0406">Ion transport</keyword>
<proteinExistence type="inferred from homology"/>
<dbReference type="InterPro" id="IPR011662">
    <property type="entry name" value="Secretin/TonB_short_N"/>
</dbReference>
<name>A0A6S6ZZI6_9BURK</name>
<keyword evidence="11 12" id="KW-0998">Cell outer membrane</keyword>
<comment type="similarity">
    <text evidence="2 12 13">Belongs to the TonB-dependent receptor family.</text>
</comment>
<protein>
    <submittedName>
        <fullName evidence="16">Ferric aerobactin receptor</fullName>
    </submittedName>
</protein>
<evidence type="ECO:0000256" key="10">
    <source>
        <dbReference type="ARBA" id="ARBA00023170"/>
    </source>
</evidence>
<keyword evidence="6 12" id="KW-0812">Transmembrane</keyword>
<evidence type="ECO:0000256" key="7">
    <source>
        <dbReference type="ARBA" id="ARBA00023004"/>
    </source>
</evidence>
<evidence type="ECO:0000256" key="9">
    <source>
        <dbReference type="ARBA" id="ARBA00023136"/>
    </source>
</evidence>
<comment type="subcellular location">
    <subcellularLocation>
        <location evidence="1 12">Cell outer membrane</location>
        <topology evidence="1 12">Multi-pass membrane protein</topology>
    </subcellularLocation>
</comment>
<evidence type="ECO:0000256" key="13">
    <source>
        <dbReference type="RuleBase" id="RU003357"/>
    </source>
</evidence>
<dbReference type="PROSITE" id="PS52016">
    <property type="entry name" value="TONB_DEPENDENT_REC_3"/>
    <property type="match status" value="1"/>
</dbReference>
<keyword evidence="9 12" id="KW-0472">Membrane</keyword>
<evidence type="ECO:0000256" key="6">
    <source>
        <dbReference type="ARBA" id="ARBA00022692"/>
    </source>
</evidence>
<dbReference type="GO" id="GO:0038023">
    <property type="term" value="F:signaling receptor activity"/>
    <property type="evidence" value="ECO:0007669"/>
    <property type="project" value="InterPro"/>
</dbReference>
<reference evidence="16 17" key="1">
    <citation type="submission" date="2020-04" db="EMBL/GenBank/DDBJ databases">
        <authorList>
            <person name="De Canck E."/>
        </authorList>
    </citation>
    <scope>NUCLEOTIDE SEQUENCE [LARGE SCALE GENOMIC DNA]</scope>
    <source>
        <strain evidence="16 17">LMG 3458</strain>
    </source>
</reference>
<keyword evidence="8 13" id="KW-0798">TonB box</keyword>
<dbReference type="PANTHER" id="PTHR30069:SF42">
    <property type="entry name" value="FERRIC AEROBACTIN RECEPTOR"/>
    <property type="match status" value="1"/>
</dbReference>
<evidence type="ECO:0000256" key="8">
    <source>
        <dbReference type="ARBA" id="ARBA00023077"/>
    </source>
</evidence>
<dbReference type="EMBL" id="CADIJO010000008">
    <property type="protein sequence ID" value="CAB3702744.1"/>
    <property type="molecule type" value="Genomic_DNA"/>
</dbReference>
<keyword evidence="4 12" id="KW-1134">Transmembrane beta strand</keyword>
<evidence type="ECO:0000256" key="1">
    <source>
        <dbReference type="ARBA" id="ARBA00004571"/>
    </source>
</evidence>
<dbReference type="Pfam" id="PF07715">
    <property type="entry name" value="Plug"/>
    <property type="match status" value="1"/>
</dbReference>
<dbReference type="Pfam" id="PF07660">
    <property type="entry name" value="STN"/>
    <property type="match status" value="1"/>
</dbReference>
<evidence type="ECO:0000256" key="12">
    <source>
        <dbReference type="PROSITE-ProRule" id="PRU01360"/>
    </source>
</evidence>
<gene>
    <name evidence="16" type="primary">iutA_1</name>
    <name evidence="16" type="ORF">LMG3458_02748</name>
</gene>
<dbReference type="Proteomes" id="UP000494111">
    <property type="component" value="Unassembled WGS sequence"/>
</dbReference>
<dbReference type="Gene3D" id="2.170.130.10">
    <property type="entry name" value="TonB-dependent receptor, plug domain"/>
    <property type="match status" value="1"/>
</dbReference>
<organism evidence="16 17">
    <name type="scientific">Achromobacter deleyi</name>
    <dbReference type="NCBI Taxonomy" id="1353891"/>
    <lineage>
        <taxon>Bacteria</taxon>
        <taxon>Pseudomonadati</taxon>
        <taxon>Pseudomonadota</taxon>
        <taxon>Betaproteobacteria</taxon>
        <taxon>Burkholderiales</taxon>
        <taxon>Alcaligenaceae</taxon>
        <taxon>Achromobacter</taxon>
    </lineage>
</organism>
<evidence type="ECO:0000313" key="17">
    <source>
        <dbReference type="Proteomes" id="UP000494111"/>
    </source>
</evidence>
<evidence type="ECO:0000256" key="4">
    <source>
        <dbReference type="ARBA" id="ARBA00022452"/>
    </source>
</evidence>
<dbReference type="InterPro" id="IPR010105">
    <property type="entry name" value="TonB_sidphr_rcpt"/>
</dbReference>
<dbReference type="GO" id="GO:0044718">
    <property type="term" value="P:siderophore transmembrane transport"/>
    <property type="evidence" value="ECO:0007669"/>
    <property type="project" value="TreeGrafter"/>
</dbReference>
<evidence type="ECO:0000256" key="5">
    <source>
        <dbReference type="ARBA" id="ARBA00022496"/>
    </source>
</evidence>
<dbReference type="AlphaFoldDB" id="A0A6S6ZZI6"/>
<dbReference type="NCBIfam" id="TIGR01783">
    <property type="entry name" value="TonB-siderophor"/>
    <property type="match status" value="1"/>
</dbReference>
<feature type="region of interest" description="Disordered" evidence="14">
    <location>
        <begin position="699"/>
        <end position="719"/>
    </location>
</feature>
<feature type="domain" description="Secretin/TonB short N-terminal" evidence="15">
    <location>
        <begin position="79"/>
        <end position="129"/>
    </location>
</feature>
<dbReference type="PANTHER" id="PTHR30069">
    <property type="entry name" value="TONB-DEPENDENT OUTER MEMBRANE RECEPTOR"/>
    <property type="match status" value="1"/>
</dbReference>
<evidence type="ECO:0000256" key="3">
    <source>
        <dbReference type="ARBA" id="ARBA00022448"/>
    </source>
</evidence>
<dbReference type="CDD" id="cd01347">
    <property type="entry name" value="ligand_gated_channel"/>
    <property type="match status" value="1"/>
</dbReference>
<evidence type="ECO:0000259" key="15">
    <source>
        <dbReference type="SMART" id="SM00965"/>
    </source>
</evidence>
<dbReference type="InterPro" id="IPR036942">
    <property type="entry name" value="Beta-barrel_TonB_sf"/>
</dbReference>
<keyword evidence="10 16" id="KW-0675">Receptor</keyword>
<dbReference type="InterPro" id="IPR039426">
    <property type="entry name" value="TonB-dep_rcpt-like"/>
</dbReference>
<evidence type="ECO:0000256" key="11">
    <source>
        <dbReference type="ARBA" id="ARBA00023237"/>
    </source>
</evidence>
<dbReference type="SUPFAM" id="SSF56935">
    <property type="entry name" value="Porins"/>
    <property type="match status" value="1"/>
</dbReference>
<dbReference type="SMART" id="SM00965">
    <property type="entry name" value="STN"/>
    <property type="match status" value="1"/>
</dbReference>
<evidence type="ECO:0000256" key="14">
    <source>
        <dbReference type="SAM" id="MobiDB-lite"/>
    </source>
</evidence>
<keyword evidence="5" id="KW-0410">Iron transport</keyword>
<keyword evidence="7" id="KW-0408">Iron</keyword>
<sequence>MQAWLEHLGLEHSAMDSRRPSRGGMRAGALRLAPVALALACACAPVAAQTQPAPAPIAFSMPAQPLDAALKSLAQRTPLQLFYTPEVVAGLQAPALSGSYTPEQALAQLLRGSGLEQRREGNAIVLQRAAAAQAGPVTLAAVEVSASRTQSDLASPTRQTTVIERDQLQELRTGSDSLATVLAKAVPGMADSSRTITDYGQTLRGRSMLVLVDGIPLNTNRDSARNLANIDPGLIERVEVLRGSSAIYGAGATGGIVSITTRPAGGPDVAETTLSATSPLTRLRADGLGGQLQQHFAGSQGKLDYAFDVGGRHIGSSYDANGNRIAPEPSQGDMFNANAFNVGAKLGVRLDDNQRVQLSVSHYNADQDTRYASDPAVARLPPGSATARPLDGLQLDDQNQIRNTLVNLEYQHQSLWGSKLSTQVYYRDYYTRFTPFDARAVVTRGNNVDQVMQNSHVLGSRITVDTPLGDAKRTKLLWGLDFNQERSDMPNDIFDPVAYDASGGRVFRRTGTVTYMPELTTRSTGLFGQLEHKFNDQWSAQGGVRYEYSSARFDDFVPLSQSRVANPQTIKGGSVSYDALLFNAGLAYAPVRGQEFYTSFSQGFQLPDIGVQMRNARPGFDIASSDLQPVKTNNYELGWRGGFGNTSATLAVFYSTSKLGDVQSFNNGLILTRTEEKIFGVEGSLDYSTDDDRWGAGGTFTWTRGRETPDGQPSQPMTGYRIPPLKLTGYLQYRPNERWSNRVQVTYFGSKDYRLDGVNSFGRREVSSYTTVDLISRYELSKQDTLTLGIENLFNRDYYPQYSQLMRNSLNSSRLPAAGTVLTAMYTHRW</sequence>
<keyword evidence="3 12" id="KW-0813">Transport</keyword>
<dbReference type="Pfam" id="PF00593">
    <property type="entry name" value="TonB_dep_Rec_b-barrel"/>
    <property type="match status" value="1"/>
</dbReference>
<dbReference type="Gene3D" id="2.40.170.20">
    <property type="entry name" value="TonB-dependent receptor, beta-barrel domain"/>
    <property type="match status" value="1"/>
</dbReference>